<evidence type="ECO:0000256" key="2">
    <source>
        <dbReference type="ARBA" id="ARBA00005961"/>
    </source>
</evidence>
<dbReference type="Proteomes" id="UP000024635">
    <property type="component" value="Unassembled WGS sequence"/>
</dbReference>
<dbReference type="GO" id="GO:0007399">
    <property type="term" value="P:nervous system development"/>
    <property type="evidence" value="ECO:0007669"/>
    <property type="project" value="TreeGrafter"/>
</dbReference>
<dbReference type="GO" id="GO:0009897">
    <property type="term" value="C:external side of plasma membrane"/>
    <property type="evidence" value="ECO:0007669"/>
    <property type="project" value="TreeGrafter"/>
</dbReference>
<protein>
    <recommendedName>
        <fullName evidence="10">GDNF/GAS1 domain-containing protein</fullName>
    </recommendedName>
</protein>
<dbReference type="AlphaFoldDB" id="A0A016VWK1"/>
<evidence type="ECO:0000256" key="6">
    <source>
        <dbReference type="ARBA" id="ARBA00023170"/>
    </source>
</evidence>
<keyword evidence="3" id="KW-1003">Cell membrane</keyword>
<keyword evidence="4 9" id="KW-0732">Signal</keyword>
<dbReference type="SMART" id="SM00907">
    <property type="entry name" value="GDNF"/>
    <property type="match status" value="2"/>
</dbReference>
<accession>A0A016VWK1</accession>
<comment type="subcellular location">
    <subcellularLocation>
        <location evidence="1">Cell membrane</location>
    </subcellularLocation>
</comment>
<evidence type="ECO:0000313" key="11">
    <source>
        <dbReference type="EMBL" id="EYC31113.1"/>
    </source>
</evidence>
<dbReference type="EMBL" id="JARK01001340">
    <property type="protein sequence ID" value="EYC31113.1"/>
    <property type="molecule type" value="Genomic_DNA"/>
</dbReference>
<feature type="compositionally biased region" description="Low complexity" evidence="8">
    <location>
        <begin position="287"/>
        <end position="318"/>
    </location>
</feature>
<evidence type="ECO:0000256" key="1">
    <source>
        <dbReference type="ARBA" id="ARBA00004236"/>
    </source>
</evidence>
<organism evidence="11 12">
    <name type="scientific">Ancylostoma ceylanicum</name>
    <dbReference type="NCBI Taxonomy" id="53326"/>
    <lineage>
        <taxon>Eukaryota</taxon>
        <taxon>Metazoa</taxon>
        <taxon>Ecdysozoa</taxon>
        <taxon>Nematoda</taxon>
        <taxon>Chromadorea</taxon>
        <taxon>Rhabditida</taxon>
        <taxon>Rhabditina</taxon>
        <taxon>Rhabditomorpha</taxon>
        <taxon>Strongyloidea</taxon>
        <taxon>Ancylostomatidae</taxon>
        <taxon>Ancylostomatinae</taxon>
        <taxon>Ancylostoma</taxon>
    </lineage>
</organism>
<dbReference type="PANTHER" id="PTHR10269:SF12">
    <property type="entry name" value="GLIAL CELL LINE-DERIVED NEUROTROPHIC FAMILY RECEPTOR-LIKE, ISOFORM E"/>
    <property type="match status" value="1"/>
</dbReference>
<keyword evidence="5" id="KW-0472">Membrane</keyword>
<dbReference type="InterPro" id="IPR037193">
    <property type="entry name" value="GDNF_alpha"/>
</dbReference>
<keyword evidence="6" id="KW-0675">Receptor</keyword>
<dbReference type="STRING" id="53326.A0A016VWK1"/>
<comment type="similarity">
    <text evidence="2">Belongs to the GDNFR family.</text>
</comment>
<dbReference type="Pfam" id="PF02351">
    <property type="entry name" value="GDNF"/>
    <property type="match status" value="1"/>
</dbReference>
<feature type="chain" id="PRO_5013243628" description="GDNF/GAS1 domain-containing protein" evidence="9">
    <location>
        <begin position="16"/>
        <end position="514"/>
    </location>
</feature>
<evidence type="ECO:0000256" key="4">
    <source>
        <dbReference type="ARBA" id="ARBA00022729"/>
    </source>
</evidence>
<gene>
    <name evidence="11" type="primary">Acey_s0004.g1965</name>
    <name evidence="11" type="ORF">Y032_0004g1965</name>
</gene>
<proteinExistence type="inferred from homology"/>
<keyword evidence="7" id="KW-0325">Glycoprotein</keyword>
<dbReference type="GO" id="GO:0007169">
    <property type="term" value="P:cell surface receptor protein tyrosine kinase signaling pathway"/>
    <property type="evidence" value="ECO:0007669"/>
    <property type="project" value="UniProtKB-ARBA"/>
</dbReference>
<dbReference type="OrthoDB" id="6374728at2759"/>
<feature type="domain" description="GDNF/GAS1" evidence="10">
    <location>
        <begin position="163"/>
        <end position="240"/>
    </location>
</feature>
<evidence type="ECO:0000256" key="3">
    <source>
        <dbReference type="ARBA" id="ARBA00022475"/>
    </source>
</evidence>
<dbReference type="InterPro" id="IPR016017">
    <property type="entry name" value="GDNF/GAS1"/>
</dbReference>
<reference evidence="12" key="1">
    <citation type="journal article" date="2015" name="Nat. Genet.">
        <title>The genome and transcriptome of the zoonotic hookworm Ancylostoma ceylanicum identify infection-specific gene families.</title>
        <authorList>
            <person name="Schwarz E.M."/>
            <person name="Hu Y."/>
            <person name="Antoshechkin I."/>
            <person name="Miller M.M."/>
            <person name="Sternberg P.W."/>
            <person name="Aroian R.V."/>
        </authorList>
    </citation>
    <scope>NUCLEOTIDE SEQUENCE</scope>
    <source>
        <strain evidence="12">HY135</strain>
    </source>
</reference>
<feature type="region of interest" description="Disordered" evidence="8">
    <location>
        <begin position="282"/>
        <end position="318"/>
    </location>
</feature>
<dbReference type="SUPFAM" id="SSF110035">
    <property type="entry name" value="GDNF receptor-like"/>
    <property type="match status" value="2"/>
</dbReference>
<sequence>MRHWILLTLASICYAYNGCLHQRSVCLRTPKCREYIDSFEEICGYSLTTCNVKSPSDCVHTLWRIRAFFPYDTCVCYEALGFPEECNQFRELIWNHPCERRMRDAGEERRAHEQVTSAEMPSLYTNVSLKRTTRTPLSDQIRQLKTELSFELGTREVLRKATCDSALNDVCLRHVSCRQLWKLFRSSCGVDQENRCTMSDRETCWQSFEGLSWTGLGNCHCDSANSDCHWIRLHTNYNKCIHDISQSGEFPAISSGRTGIAAPGTAHHAHRTQIKFVDRMSTNRGGPTAAPATPLLTTTSTTTSTTSTTTTTTSTTTRAPRARFSGIPRIRVTTPLPQAPWTRGQLQGVLRVTAASPSWQVTQSGLHHSNQQRHIAQQTQNQADVHYRPLFEKQVKTTPSYYYYYTTAAPRWDQYSRTSPATFPAQRLDESGSQIGEQRQVVTDQRHAPNSRWSLRQTPQPLRIKAKLDSMQQVSRQEVGPTQATLQGFVQAEYSASSFESSGGVCKKILIMIG</sequence>
<feature type="domain" description="GDNF/GAS1" evidence="10">
    <location>
        <begin position="19"/>
        <end position="98"/>
    </location>
</feature>
<evidence type="ECO:0000256" key="9">
    <source>
        <dbReference type="SAM" id="SignalP"/>
    </source>
</evidence>
<evidence type="ECO:0000259" key="10">
    <source>
        <dbReference type="SMART" id="SM00907"/>
    </source>
</evidence>
<dbReference type="PANTHER" id="PTHR10269">
    <property type="entry name" value="GDNF RECEPTOR ALPHA"/>
    <property type="match status" value="1"/>
</dbReference>
<evidence type="ECO:0000256" key="8">
    <source>
        <dbReference type="SAM" id="MobiDB-lite"/>
    </source>
</evidence>
<dbReference type="GO" id="GO:0043235">
    <property type="term" value="C:receptor complex"/>
    <property type="evidence" value="ECO:0007669"/>
    <property type="project" value="TreeGrafter"/>
</dbReference>
<keyword evidence="12" id="KW-1185">Reference proteome</keyword>
<comment type="caution">
    <text evidence="11">The sequence shown here is derived from an EMBL/GenBank/DDBJ whole genome shotgun (WGS) entry which is preliminary data.</text>
</comment>
<name>A0A016VWK1_9BILA</name>
<evidence type="ECO:0000313" key="12">
    <source>
        <dbReference type="Proteomes" id="UP000024635"/>
    </source>
</evidence>
<feature type="signal peptide" evidence="9">
    <location>
        <begin position="1"/>
        <end position="15"/>
    </location>
</feature>
<evidence type="ECO:0000256" key="7">
    <source>
        <dbReference type="ARBA" id="ARBA00023180"/>
    </source>
</evidence>
<dbReference type="InterPro" id="IPR003438">
    <property type="entry name" value="GDNF_rcpt"/>
</dbReference>
<dbReference type="GO" id="GO:0038023">
    <property type="term" value="F:signaling receptor activity"/>
    <property type="evidence" value="ECO:0007669"/>
    <property type="project" value="InterPro"/>
</dbReference>
<evidence type="ECO:0000256" key="5">
    <source>
        <dbReference type="ARBA" id="ARBA00023136"/>
    </source>
</evidence>